<dbReference type="RefSeq" id="WP_183967889.1">
    <property type="nucleotide sequence ID" value="NZ_BAABBZ010000019.1"/>
</dbReference>
<protein>
    <recommendedName>
        <fullName evidence="3">DUF2442 domain-containing protein</fullName>
    </recommendedName>
</protein>
<reference evidence="1 2" key="1">
    <citation type="submission" date="2020-08" db="EMBL/GenBank/DDBJ databases">
        <title>Genomic Encyclopedia of Type Strains, Phase IV (KMG-IV): sequencing the most valuable type-strain genomes for metagenomic binning, comparative biology and taxonomic classification.</title>
        <authorList>
            <person name="Goeker M."/>
        </authorList>
    </citation>
    <scope>NUCLEOTIDE SEQUENCE [LARGE SCALE GENOMIC DNA]</scope>
    <source>
        <strain evidence="1 2">DSM 102235</strain>
    </source>
</reference>
<dbReference type="Gene3D" id="3.30.2020.40">
    <property type="entry name" value="Uncharacterised protein PF10387, DUF2442"/>
    <property type="match status" value="1"/>
</dbReference>
<dbReference type="Proteomes" id="UP000541426">
    <property type="component" value="Unassembled WGS sequence"/>
</dbReference>
<dbReference type="AlphaFoldDB" id="A0A7W6DPW6"/>
<keyword evidence="2" id="KW-1185">Reference proteome</keyword>
<gene>
    <name evidence="1" type="ORF">GGQ68_003399</name>
</gene>
<sequence length="77" mass="8254">MTTSATDVRFDEANMWVSLSDGRTLGVPLTWFPRLLSASPEQLSAVEVSPFGLHWEALDEDISVPALLAGHGGEEAA</sequence>
<dbReference type="InterPro" id="IPR018841">
    <property type="entry name" value="DUF2442"/>
</dbReference>
<dbReference type="Pfam" id="PF10387">
    <property type="entry name" value="DUF2442"/>
    <property type="match status" value="1"/>
</dbReference>
<comment type="caution">
    <text evidence="1">The sequence shown here is derived from an EMBL/GenBank/DDBJ whole genome shotgun (WGS) entry which is preliminary data.</text>
</comment>
<accession>A0A7W6DPW6</accession>
<evidence type="ECO:0008006" key="3">
    <source>
        <dbReference type="Google" id="ProtNLM"/>
    </source>
</evidence>
<organism evidence="1 2">
    <name type="scientific">Sagittula marina</name>
    <dbReference type="NCBI Taxonomy" id="943940"/>
    <lineage>
        <taxon>Bacteria</taxon>
        <taxon>Pseudomonadati</taxon>
        <taxon>Pseudomonadota</taxon>
        <taxon>Alphaproteobacteria</taxon>
        <taxon>Rhodobacterales</taxon>
        <taxon>Roseobacteraceae</taxon>
        <taxon>Sagittula</taxon>
    </lineage>
</organism>
<dbReference type="EMBL" id="JACIEJ010000008">
    <property type="protein sequence ID" value="MBB3987055.1"/>
    <property type="molecule type" value="Genomic_DNA"/>
</dbReference>
<evidence type="ECO:0000313" key="2">
    <source>
        <dbReference type="Proteomes" id="UP000541426"/>
    </source>
</evidence>
<proteinExistence type="predicted"/>
<name>A0A7W6DPW6_9RHOB</name>
<evidence type="ECO:0000313" key="1">
    <source>
        <dbReference type="EMBL" id="MBB3987055.1"/>
    </source>
</evidence>